<protein>
    <submittedName>
        <fullName evidence="3">Uncharacterized protein</fullName>
    </submittedName>
</protein>
<proteinExistence type="predicted"/>
<feature type="transmembrane region" description="Helical" evidence="2">
    <location>
        <begin position="63"/>
        <end position="90"/>
    </location>
</feature>
<feature type="region of interest" description="Disordered" evidence="1">
    <location>
        <begin position="1"/>
        <end position="53"/>
    </location>
</feature>
<sequence length="210" mass="20583">MSVSRPARSRPSQRDVPAGPGQNPSGAAPGGPVHDGRTPSGRDAGAPAPPPEVRSGPVPVPLVVARVIMAAQGLLCCLAGAGLLVAAVVAGLEASTVPLEDDYLGPGPMAVGAGVAIVAAVGSLVCLGVAVPALLLAARLRRRCFRAWIWSVVFEGVLGGVALAALVFLGAGAGVFAAGVAAVGCWTAFALLCAPSARRHLAGARAPGEG</sequence>
<gene>
    <name evidence="3" type="ORF">SAMN02745673_02533</name>
</gene>
<name>A0A1T4R5U3_9ACTN</name>
<feature type="transmembrane region" description="Helical" evidence="2">
    <location>
        <begin position="110"/>
        <end position="135"/>
    </location>
</feature>
<evidence type="ECO:0000313" key="4">
    <source>
        <dbReference type="Proteomes" id="UP000190637"/>
    </source>
</evidence>
<organism evidence="3 4">
    <name type="scientific">Marinactinospora thermotolerans DSM 45154</name>
    <dbReference type="NCBI Taxonomy" id="1122192"/>
    <lineage>
        <taxon>Bacteria</taxon>
        <taxon>Bacillati</taxon>
        <taxon>Actinomycetota</taxon>
        <taxon>Actinomycetes</taxon>
        <taxon>Streptosporangiales</taxon>
        <taxon>Nocardiopsidaceae</taxon>
        <taxon>Marinactinospora</taxon>
    </lineage>
</organism>
<feature type="transmembrane region" description="Helical" evidence="2">
    <location>
        <begin position="175"/>
        <end position="194"/>
    </location>
</feature>
<keyword evidence="2" id="KW-0812">Transmembrane</keyword>
<dbReference type="AlphaFoldDB" id="A0A1T4R5U3"/>
<dbReference type="EMBL" id="FUWS01000006">
    <property type="protein sequence ID" value="SKA11038.1"/>
    <property type="molecule type" value="Genomic_DNA"/>
</dbReference>
<evidence type="ECO:0000256" key="1">
    <source>
        <dbReference type="SAM" id="MobiDB-lite"/>
    </source>
</evidence>
<dbReference type="Proteomes" id="UP000190637">
    <property type="component" value="Unassembled WGS sequence"/>
</dbReference>
<keyword evidence="2" id="KW-0472">Membrane</keyword>
<evidence type="ECO:0000313" key="3">
    <source>
        <dbReference type="EMBL" id="SKA11038.1"/>
    </source>
</evidence>
<evidence type="ECO:0000256" key="2">
    <source>
        <dbReference type="SAM" id="Phobius"/>
    </source>
</evidence>
<keyword evidence="2" id="KW-1133">Transmembrane helix</keyword>
<keyword evidence="4" id="KW-1185">Reference proteome</keyword>
<feature type="transmembrane region" description="Helical" evidence="2">
    <location>
        <begin position="147"/>
        <end position="169"/>
    </location>
</feature>
<reference evidence="3 4" key="1">
    <citation type="submission" date="2017-02" db="EMBL/GenBank/DDBJ databases">
        <authorList>
            <person name="Peterson S.W."/>
        </authorList>
    </citation>
    <scope>NUCLEOTIDE SEQUENCE [LARGE SCALE GENOMIC DNA]</scope>
    <source>
        <strain evidence="3 4">DSM 45154</strain>
    </source>
</reference>
<accession>A0A1T4R5U3</accession>